<evidence type="ECO:0000256" key="6">
    <source>
        <dbReference type="ARBA" id="ARBA00022989"/>
    </source>
</evidence>
<dbReference type="EMBL" id="WFLM01000007">
    <property type="protein sequence ID" value="KAB8036223.1"/>
    <property type="molecule type" value="Genomic_DNA"/>
</dbReference>
<protein>
    <recommendedName>
        <fullName evidence="3 9">Flagellar biosynthetic protein FliR</fullName>
    </recommendedName>
</protein>
<feature type="transmembrane region" description="Helical" evidence="10">
    <location>
        <begin position="186"/>
        <end position="208"/>
    </location>
</feature>
<dbReference type="PANTHER" id="PTHR30065:SF1">
    <property type="entry name" value="SURFACE PRESENTATION OF ANTIGENS PROTEIN SPAR"/>
    <property type="match status" value="1"/>
</dbReference>
<feature type="transmembrane region" description="Helical" evidence="10">
    <location>
        <begin position="97"/>
        <end position="118"/>
    </location>
</feature>
<accession>A0A6N6VPM8</accession>
<dbReference type="Pfam" id="PF01311">
    <property type="entry name" value="Bac_export_1"/>
    <property type="match status" value="1"/>
</dbReference>
<keyword evidence="8 10" id="KW-0975">Bacterial flagellum</keyword>
<feature type="transmembrane region" description="Helical" evidence="10">
    <location>
        <begin position="41"/>
        <end position="59"/>
    </location>
</feature>
<keyword evidence="11" id="KW-0966">Cell projection</keyword>
<dbReference type="PRINTS" id="PR00953">
    <property type="entry name" value="TYPE3IMRPROT"/>
</dbReference>
<feature type="transmembrane region" description="Helical" evidence="10">
    <location>
        <begin position="161"/>
        <end position="180"/>
    </location>
</feature>
<evidence type="ECO:0000256" key="3">
    <source>
        <dbReference type="ARBA" id="ARBA00021717"/>
    </source>
</evidence>
<evidence type="ECO:0000256" key="2">
    <source>
        <dbReference type="ARBA" id="ARBA00009772"/>
    </source>
</evidence>
<comment type="subcellular location">
    <subcellularLocation>
        <location evidence="10">Cell membrane</location>
        <topology evidence="10">Multi-pass membrane protein</topology>
    </subcellularLocation>
    <subcellularLocation>
        <location evidence="10">Bacterial flagellum basal body</location>
    </subcellularLocation>
</comment>
<feature type="transmembrane region" description="Helical" evidence="10">
    <location>
        <begin position="14"/>
        <end position="34"/>
    </location>
</feature>
<comment type="similarity">
    <text evidence="2 10">Belongs to the FliR/MopE/SpaR family.</text>
</comment>
<keyword evidence="11" id="KW-0282">Flagellum</keyword>
<name>A0A6N6VPM8_9BACT</name>
<keyword evidence="7 10" id="KW-0472">Membrane</keyword>
<evidence type="ECO:0000256" key="8">
    <source>
        <dbReference type="ARBA" id="ARBA00023143"/>
    </source>
</evidence>
<keyword evidence="12" id="KW-1185">Reference proteome</keyword>
<gene>
    <name evidence="11" type="primary">fliR</name>
    <name evidence="11" type="ORF">GCL60_15655</name>
</gene>
<evidence type="ECO:0000256" key="1">
    <source>
        <dbReference type="ARBA" id="ARBA00002578"/>
    </source>
</evidence>
<feature type="transmembrane region" description="Helical" evidence="10">
    <location>
        <begin position="220"/>
        <end position="244"/>
    </location>
</feature>
<dbReference type="NCBIfam" id="TIGR01400">
    <property type="entry name" value="fliR"/>
    <property type="match status" value="1"/>
</dbReference>
<evidence type="ECO:0000256" key="5">
    <source>
        <dbReference type="ARBA" id="ARBA00022692"/>
    </source>
</evidence>
<keyword evidence="11" id="KW-0969">Cilium</keyword>
<organism evidence="11 12">
    <name type="scientific">Silvanigrella paludirubra</name>
    <dbReference type="NCBI Taxonomy" id="2499159"/>
    <lineage>
        <taxon>Bacteria</taxon>
        <taxon>Pseudomonadati</taxon>
        <taxon>Bdellovibrionota</taxon>
        <taxon>Oligoflexia</taxon>
        <taxon>Silvanigrellales</taxon>
        <taxon>Silvanigrellaceae</taxon>
        <taxon>Silvanigrella</taxon>
    </lineage>
</organism>
<comment type="function">
    <text evidence="1 10">Role in flagellar biosynthesis.</text>
</comment>
<evidence type="ECO:0000313" key="11">
    <source>
        <dbReference type="EMBL" id="KAB8036223.1"/>
    </source>
</evidence>
<keyword evidence="4 10" id="KW-1003">Cell membrane</keyword>
<feature type="transmembrane region" description="Helical" evidence="10">
    <location>
        <begin position="138"/>
        <end position="154"/>
    </location>
</feature>
<evidence type="ECO:0000313" key="12">
    <source>
        <dbReference type="Proteomes" id="UP000437748"/>
    </source>
</evidence>
<dbReference type="PANTHER" id="PTHR30065">
    <property type="entry name" value="FLAGELLAR BIOSYNTHETIC PROTEIN FLIR"/>
    <property type="match status" value="1"/>
</dbReference>
<dbReference type="OrthoDB" id="9797790at2"/>
<dbReference type="AlphaFoldDB" id="A0A6N6VPM8"/>
<evidence type="ECO:0000256" key="9">
    <source>
        <dbReference type="NCBIfam" id="TIGR01400"/>
    </source>
</evidence>
<sequence length="272" mass="30008">MDILSVIQLDPKTWPLAVMAFLRITTMFFFLPIFGEQAVPARLRIVLGLAFTFFVYPIVSERIFQSEMLLQWSGLTLILASLREVFFGFAVGYSAKLVIAAVSIAAHTVGINMGFQVASMFSPGASEHESSFAVMKNWFAIILILTLNIHHVFIEGLYKSFLIVPIGPTANASALAKVALNIAHEAFVLGLRLAAPLMSVQILINISLGLLNRALPSLNVFIISFPISFIIAMVVLFLTITSYLSVLGNYGMQKEVAWFESMRRVFVPTNSP</sequence>
<dbReference type="Proteomes" id="UP000437748">
    <property type="component" value="Unassembled WGS sequence"/>
</dbReference>
<keyword evidence="6 10" id="KW-1133">Transmembrane helix</keyword>
<dbReference type="InterPro" id="IPR006303">
    <property type="entry name" value="FliR"/>
</dbReference>
<keyword evidence="5 10" id="KW-0812">Transmembrane</keyword>
<dbReference type="GO" id="GO:0006605">
    <property type="term" value="P:protein targeting"/>
    <property type="evidence" value="ECO:0007669"/>
    <property type="project" value="UniProtKB-UniRule"/>
</dbReference>
<evidence type="ECO:0000256" key="4">
    <source>
        <dbReference type="ARBA" id="ARBA00022475"/>
    </source>
</evidence>
<dbReference type="GO" id="GO:0044780">
    <property type="term" value="P:bacterial-type flagellum assembly"/>
    <property type="evidence" value="ECO:0007669"/>
    <property type="project" value="UniProtKB-UniRule"/>
</dbReference>
<dbReference type="GO" id="GO:0009425">
    <property type="term" value="C:bacterial-type flagellum basal body"/>
    <property type="evidence" value="ECO:0007669"/>
    <property type="project" value="UniProtKB-SubCell"/>
</dbReference>
<dbReference type="GO" id="GO:0005886">
    <property type="term" value="C:plasma membrane"/>
    <property type="evidence" value="ECO:0007669"/>
    <property type="project" value="UniProtKB-SubCell"/>
</dbReference>
<proteinExistence type="inferred from homology"/>
<reference evidence="11 12" key="1">
    <citation type="submission" date="2019-10" db="EMBL/GenBank/DDBJ databases">
        <title>New species of Slilvanegrellaceae.</title>
        <authorList>
            <person name="Pitt A."/>
            <person name="Hahn M.W."/>
        </authorList>
    </citation>
    <scope>NUCLEOTIDE SEQUENCE [LARGE SCALE GENOMIC DNA]</scope>
    <source>
        <strain evidence="11 12">SP-Ram-0.45-NSY-1</strain>
    </source>
</reference>
<feature type="transmembrane region" description="Helical" evidence="10">
    <location>
        <begin position="71"/>
        <end position="90"/>
    </location>
</feature>
<evidence type="ECO:0000256" key="10">
    <source>
        <dbReference type="RuleBase" id="RU362071"/>
    </source>
</evidence>
<dbReference type="InterPro" id="IPR002010">
    <property type="entry name" value="T3SS_IM_R"/>
</dbReference>
<comment type="caution">
    <text evidence="11">The sequence shown here is derived from an EMBL/GenBank/DDBJ whole genome shotgun (WGS) entry which is preliminary data.</text>
</comment>
<dbReference type="RefSeq" id="WP_153421692.1">
    <property type="nucleotide sequence ID" value="NZ_WFLM01000007.1"/>
</dbReference>
<evidence type="ECO:0000256" key="7">
    <source>
        <dbReference type="ARBA" id="ARBA00023136"/>
    </source>
</evidence>